<protein>
    <submittedName>
        <fullName evidence="10">Major Facilitator Superfamily, putative</fullName>
    </submittedName>
</protein>
<keyword evidence="5" id="KW-0029">Amino-acid transport</keyword>
<evidence type="ECO:0000313" key="10">
    <source>
        <dbReference type="EMBL" id="SVP91311.1"/>
    </source>
</evidence>
<name>A0A3B0N515_THEAN</name>
<accession>A0A3B0N515</accession>
<keyword evidence="6 8" id="KW-1133">Transmembrane helix</keyword>
<dbReference type="PANTHER" id="PTHR20772:SF2">
    <property type="entry name" value="PROTEIN FMP42"/>
    <property type="match status" value="1"/>
</dbReference>
<feature type="transmembrane region" description="Helical" evidence="8">
    <location>
        <begin position="183"/>
        <end position="204"/>
    </location>
</feature>
<dbReference type="PANTHER" id="PTHR20772">
    <property type="entry name" value="PROTEIN FMP42"/>
    <property type="match status" value="1"/>
</dbReference>
<evidence type="ECO:0000256" key="6">
    <source>
        <dbReference type="ARBA" id="ARBA00022989"/>
    </source>
</evidence>
<sequence>MRARFLFKTIVYFLIATITGPFFDNWTTTEKFLFQSDAYVSKCVESDIVGPPTDTFRCEKQQIAISSLLSYARMFEFASSVTTGILVDYLGPRIVAIVGVFMCILSWIFLVIFPKSGTMLRISMILIGLTSNATLFPALTIERYSKNRKSQVMIFVGSSSSFTCLLIKLVELVARKTPMSPKMVGLLFIFVFLLPCLVGSFLFFPDNLNNDAKRYLQYEEGLERDTEECLKPVEEEVEGLHYNELARQVSVISLLHTKSYSRKIDKSRFKRPESTEIKSAQNESLEITKKISLDINPCSVIVTEESSKENLPTEETGETKPKWNFKGFLKALNSVEVIVCTLYFSLNVVSITYSQQSYTIIYSSNSFLLAFAEYVLPFSFIPCIIFIFITRCISPYTLIMGIGVIWALMQLCSMFYDYTAGIFIVIFFNICYSIYNTQVYIYIESVVNKDYYSSILGFLNTMGGVSLLVNMFIISPLTDKSVITNINIALLFLRILFLFIFTFIYFRRSLVRWEGTKHTTS</sequence>
<dbReference type="Gene3D" id="1.20.1250.20">
    <property type="entry name" value="MFS general substrate transporter like domains"/>
    <property type="match status" value="2"/>
</dbReference>
<feature type="transmembrane region" description="Helical" evidence="8">
    <location>
        <begin position="119"/>
        <end position="140"/>
    </location>
</feature>
<keyword evidence="3" id="KW-0813">Transport</keyword>
<evidence type="ECO:0000256" key="3">
    <source>
        <dbReference type="ARBA" id="ARBA00022448"/>
    </source>
</evidence>
<reference evidence="10" key="1">
    <citation type="submission" date="2018-07" db="EMBL/GenBank/DDBJ databases">
        <authorList>
            <person name="Quirk P.G."/>
            <person name="Krulwich T.A."/>
        </authorList>
    </citation>
    <scope>NUCLEOTIDE SEQUENCE</scope>
    <source>
        <strain evidence="10">Anand</strain>
    </source>
</reference>
<keyword evidence="7 8" id="KW-0472">Membrane</keyword>
<dbReference type="VEuPathDB" id="PiroplasmaDB:TA14485"/>
<dbReference type="EMBL" id="UIVS01000002">
    <property type="protein sequence ID" value="SVP91311.1"/>
    <property type="molecule type" value="Genomic_DNA"/>
</dbReference>
<dbReference type="AlphaFoldDB" id="A0A3B0N515"/>
<feature type="transmembrane region" description="Helical" evidence="8">
    <location>
        <begin position="486"/>
        <end position="506"/>
    </location>
</feature>
<dbReference type="GO" id="GO:0006865">
    <property type="term" value="P:amino acid transport"/>
    <property type="evidence" value="ECO:0007669"/>
    <property type="project" value="UniProtKB-KW"/>
</dbReference>
<gene>
    <name evidence="9" type="ORF">TAT_000149400</name>
    <name evidence="10" type="ORF">TAV_000149500</name>
</gene>
<evidence type="ECO:0000256" key="7">
    <source>
        <dbReference type="ARBA" id="ARBA00023136"/>
    </source>
</evidence>
<feature type="transmembrane region" description="Helical" evidence="8">
    <location>
        <begin position="328"/>
        <end position="346"/>
    </location>
</feature>
<evidence type="ECO:0000256" key="2">
    <source>
        <dbReference type="ARBA" id="ARBA00006595"/>
    </source>
</evidence>
<comment type="subcellular location">
    <subcellularLocation>
        <location evidence="1">Membrane</location>
        <topology evidence="1">Multi-pass membrane protein</topology>
    </subcellularLocation>
</comment>
<organism evidence="10">
    <name type="scientific">Theileria annulata</name>
    <dbReference type="NCBI Taxonomy" id="5874"/>
    <lineage>
        <taxon>Eukaryota</taxon>
        <taxon>Sar</taxon>
        <taxon>Alveolata</taxon>
        <taxon>Apicomplexa</taxon>
        <taxon>Aconoidasida</taxon>
        <taxon>Piroplasmida</taxon>
        <taxon>Theileriidae</taxon>
        <taxon>Theileria</taxon>
    </lineage>
</organism>
<feature type="transmembrane region" description="Helical" evidence="8">
    <location>
        <begin position="422"/>
        <end position="443"/>
    </location>
</feature>
<dbReference type="InterPro" id="IPR036259">
    <property type="entry name" value="MFS_trans_sf"/>
</dbReference>
<feature type="transmembrane region" description="Helical" evidence="8">
    <location>
        <begin position="94"/>
        <end position="113"/>
    </location>
</feature>
<feature type="transmembrane region" description="Helical" evidence="8">
    <location>
        <begin position="5"/>
        <end position="23"/>
    </location>
</feature>
<evidence type="ECO:0000256" key="5">
    <source>
        <dbReference type="ARBA" id="ARBA00022970"/>
    </source>
</evidence>
<comment type="similarity">
    <text evidence="2">Belongs to the SLC43A transporter (TC 2.A.1.44) family.</text>
</comment>
<evidence type="ECO:0000256" key="8">
    <source>
        <dbReference type="SAM" id="Phobius"/>
    </source>
</evidence>
<feature type="transmembrane region" description="Helical" evidence="8">
    <location>
        <begin position="366"/>
        <end position="389"/>
    </location>
</feature>
<evidence type="ECO:0000256" key="4">
    <source>
        <dbReference type="ARBA" id="ARBA00022692"/>
    </source>
</evidence>
<dbReference type="EMBL" id="UIVT01000002">
    <property type="protein sequence ID" value="SVP90783.1"/>
    <property type="molecule type" value="Genomic_DNA"/>
</dbReference>
<proteinExistence type="inferred from homology"/>
<dbReference type="InterPro" id="IPR052599">
    <property type="entry name" value="SLC43A_AATransporter"/>
</dbReference>
<dbReference type="GO" id="GO:0016020">
    <property type="term" value="C:membrane"/>
    <property type="evidence" value="ECO:0007669"/>
    <property type="project" value="UniProtKB-SubCell"/>
</dbReference>
<evidence type="ECO:0000313" key="9">
    <source>
        <dbReference type="EMBL" id="SVP90783.1"/>
    </source>
</evidence>
<dbReference type="SUPFAM" id="SSF103473">
    <property type="entry name" value="MFS general substrate transporter"/>
    <property type="match status" value="1"/>
</dbReference>
<feature type="transmembrane region" description="Helical" evidence="8">
    <location>
        <begin position="396"/>
        <end position="416"/>
    </location>
</feature>
<keyword evidence="4 8" id="KW-0812">Transmembrane</keyword>
<feature type="transmembrane region" description="Helical" evidence="8">
    <location>
        <begin position="455"/>
        <end position="474"/>
    </location>
</feature>
<evidence type="ECO:0000256" key="1">
    <source>
        <dbReference type="ARBA" id="ARBA00004141"/>
    </source>
</evidence>
<feature type="transmembrane region" description="Helical" evidence="8">
    <location>
        <begin position="152"/>
        <end position="171"/>
    </location>
</feature>